<dbReference type="GO" id="GO:0032993">
    <property type="term" value="C:protein-DNA complex"/>
    <property type="evidence" value="ECO:0007669"/>
    <property type="project" value="TreeGrafter"/>
</dbReference>
<feature type="domain" description="OmpR/PhoB-type" evidence="9">
    <location>
        <begin position="152"/>
        <end position="247"/>
    </location>
</feature>
<dbReference type="InterPro" id="IPR039420">
    <property type="entry name" value="WalR-like"/>
</dbReference>
<evidence type="ECO:0000256" key="7">
    <source>
        <dbReference type="PROSITE-ProRule" id="PRU01091"/>
    </source>
</evidence>
<keyword evidence="1 6" id="KW-0597">Phosphoprotein</keyword>
<evidence type="ECO:0000256" key="2">
    <source>
        <dbReference type="ARBA" id="ARBA00023012"/>
    </source>
</evidence>
<dbReference type="Gene3D" id="1.10.10.10">
    <property type="entry name" value="Winged helix-like DNA-binding domain superfamily/Winged helix DNA-binding domain"/>
    <property type="match status" value="1"/>
</dbReference>
<feature type="modified residue" description="4-aspartylphosphate" evidence="6">
    <location>
        <position position="77"/>
    </location>
</feature>
<dbReference type="PATRIC" id="fig|391937.3.peg.3918"/>
<dbReference type="GO" id="GO:0005829">
    <property type="term" value="C:cytosol"/>
    <property type="evidence" value="ECO:0007669"/>
    <property type="project" value="TreeGrafter"/>
</dbReference>
<dbReference type="STRING" id="391937.NA2_19076"/>
<comment type="caution">
    <text evidence="10">The sequence shown here is derived from an EMBL/GenBank/DDBJ whole genome shotgun (WGS) entry which is preliminary data.</text>
</comment>
<dbReference type="eggNOG" id="COG0745">
    <property type="taxonomic scope" value="Bacteria"/>
</dbReference>
<evidence type="ECO:0000259" key="8">
    <source>
        <dbReference type="PROSITE" id="PS50110"/>
    </source>
</evidence>
<evidence type="ECO:0000256" key="5">
    <source>
        <dbReference type="ARBA" id="ARBA00023163"/>
    </source>
</evidence>
<feature type="DNA-binding region" description="OmpR/PhoB-type" evidence="7">
    <location>
        <begin position="152"/>
        <end position="247"/>
    </location>
</feature>
<dbReference type="AlphaFoldDB" id="K2M550"/>
<sequence length="248" mass="27806">MAAVETVTMSDTGNEAKEAAILSDDAPHLLVVDDDTRIRGLLNRFLRENGFRVTIAGNAAEARRKLNGLDFDLAILDVMMPGEDGVSLTRALRADKDMPILMLTALSETESRVVGLEAGADDYLPKPFDPRELVLRINNILRRSGPQTTLKVEQVVFGPYTFQIARRELKHSGKLVKLTDREREIMVIFAERAGETVPRHELVGEDSEVGERTIDVQINRLRRKIERDPSNPVYLQTVRGIGYRLSVE</sequence>
<accession>K2M550</accession>
<dbReference type="InterPro" id="IPR036388">
    <property type="entry name" value="WH-like_DNA-bd_sf"/>
</dbReference>
<dbReference type="CDD" id="cd00383">
    <property type="entry name" value="trans_reg_C"/>
    <property type="match status" value="1"/>
</dbReference>
<evidence type="ECO:0000256" key="3">
    <source>
        <dbReference type="ARBA" id="ARBA00023015"/>
    </source>
</evidence>
<dbReference type="InterPro" id="IPR001867">
    <property type="entry name" value="OmpR/PhoB-type_DNA-bd"/>
</dbReference>
<keyword evidence="3" id="KW-0805">Transcription regulation</keyword>
<evidence type="ECO:0000256" key="6">
    <source>
        <dbReference type="PROSITE-ProRule" id="PRU00169"/>
    </source>
</evidence>
<evidence type="ECO:0000256" key="1">
    <source>
        <dbReference type="ARBA" id="ARBA00022553"/>
    </source>
</evidence>
<dbReference type="GO" id="GO:0006355">
    <property type="term" value="P:regulation of DNA-templated transcription"/>
    <property type="evidence" value="ECO:0007669"/>
    <property type="project" value="InterPro"/>
</dbReference>
<dbReference type="SMART" id="SM00448">
    <property type="entry name" value="REC"/>
    <property type="match status" value="1"/>
</dbReference>
<evidence type="ECO:0000259" key="9">
    <source>
        <dbReference type="PROSITE" id="PS51755"/>
    </source>
</evidence>
<dbReference type="Pfam" id="PF00072">
    <property type="entry name" value="Response_reg"/>
    <property type="match status" value="1"/>
</dbReference>
<dbReference type="InterPro" id="IPR011006">
    <property type="entry name" value="CheY-like_superfamily"/>
</dbReference>
<proteinExistence type="predicted"/>
<dbReference type="Proteomes" id="UP000006786">
    <property type="component" value="Unassembled WGS sequence"/>
</dbReference>
<dbReference type="Pfam" id="PF00486">
    <property type="entry name" value="Trans_reg_C"/>
    <property type="match status" value="1"/>
</dbReference>
<dbReference type="Gene3D" id="6.10.250.690">
    <property type="match status" value="1"/>
</dbReference>
<keyword evidence="5" id="KW-0804">Transcription</keyword>
<evidence type="ECO:0000256" key="4">
    <source>
        <dbReference type="ARBA" id="ARBA00023125"/>
    </source>
</evidence>
<feature type="domain" description="Response regulatory" evidence="8">
    <location>
        <begin position="28"/>
        <end position="141"/>
    </location>
</feature>
<gene>
    <name evidence="10" type="ORF">NA2_19076</name>
</gene>
<evidence type="ECO:0000313" key="10">
    <source>
        <dbReference type="EMBL" id="EKF17261.1"/>
    </source>
</evidence>
<dbReference type="GO" id="GO:0000156">
    <property type="term" value="F:phosphorelay response regulator activity"/>
    <property type="evidence" value="ECO:0007669"/>
    <property type="project" value="TreeGrafter"/>
</dbReference>
<name>K2M550_9HYPH</name>
<organism evidence="10 11">
    <name type="scientific">Nitratireductor pacificus pht-3B</name>
    <dbReference type="NCBI Taxonomy" id="391937"/>
    <lineage>
        <taxon>Bacteria</taxon>
        <taxon>Pseudomonadati</taxon>
        <taxon>Pseudomonadota</taxon>
        <taxon>Alphaproteobacteria</taxon>
        <taxon>Hyphomicrobiales</taxon>
        <taxon>Phyllobacteriaceae</taxon>
        <taxon>Nitratireductor</taxon>
    </lineage>
</organism>
<keyword evidence="11" id="KW-1185">Reference proteome</keyword>
<dbReference type="PROSITE" id="PS50110">
    <property type="entry name" value="RESPONSE_REGULATORY"/>
    <property type="match status" value="1"/>
</dbReference>
<reference evidence="10 11" key="1">
    <citation type="journal article" date="2012" name="J. Bacteriol.">
        <title>Genome Sequence of Nitratireductor pacificus Type Strain pht-3B.</title>
        <authorList>
            <person name="Lai Q."/>
            <person name="Li G."/>
            <person name="Shao Z."/>
        </authorList>
    </citation>
    <scope>NUCLEOTIDE SEQUENCE [LARGE SCALE GENOMIC DNA]</scope>
    <source>
        <strain evidence="11">pht-3B</strain>
    </source>
</reference>
<dbReference type="Gene3D" id="3.40.50.2300">
    <property type="match status" value="1"/>
</dbReference>
<dbReference type="PANTHER" id="PTHR48111">
    <property type="entry name" value="REGULATOR OF RPOS"/>
    <property type="match status" value="1"/>
</dbReference>
<keyword evidence="2" id="KW-0902">Two-component regulatory system</keyword>
<dbReference type="EMBL" id="AMRM01000027">
    <property type="protein sequence ID" value="EKF17261.1"/>
    <property type="molecule type" value="Genomic_DNA"/>
</dbReference>
<dbReference type="GO" id="GO:0000976">
    <property type="term" value="F:transcription cis-regulatory region binding"/>
    <property type="evidence" value="ECO:0007669"/>
    <property type="project" value="TreeGrafter"/>
</dbReference>
<dbReference type="InterPro" id="IPR001789">
    <property type="entry name" value="Sig_transdc_resp-reg_receiver"/>
</dbReference>
<dbReference type="PROSITE" id="PS51755">
    <property type="entry name" value="OMPR_PHOB"/>
    <property type="match status" value="1"/>
</dbReference>
<dbReference type="SMART" id="SM00862">
    <property type="entry name" value="Trans_reg_C"/>
    <property type="match status" value="1"/>
</dbReference>
<dbReference type="SUPFAM" id="SSF52172">
    <property type="entry name" value="CheY-like"/>
    <property type="match status" value="1"/>
</dbReference>
<keyword evidence="4 7" id="KW-0238">DNA-binding</keyword>
<protein>
    <submittedName>
        <fullName evidence="10">Two component transcriptional regulator</fullName>
    </submittedName>
</protein>
<dbReference type="PANTHER" id="PTHR48111:SF4">
    <property type="entry name" value="DNA-BINDING DUAL TRANSCRIPTIONAL REGULATOR OMPR"/>
    <property type="match status" value="1"/>
</dbReference>
<evidence type="ECO:0000313" key="11">
    <source>
        <dbReference type="Proteomes" id="UP000006786"/>
    </source>
</evidence>
<dbReference type="FunFam" id="3.40.50.2300:FF:000001">
    <property type="entry name" value="DNA-binding response regulator PhoB"/>
    <property type="match status" value="1"/>
</dbReference>
<dbReference type="CDD" id="cd17574">
    <property type="entry name" value="REC_OmpR"/>
    <property type="match status" value="1"/>
</dbReference>